<name>A0A1E4SPZ5_9ASCO</name>
<evidence type="ECO:0000313" key="3">
    <source>
        <dbReference type="Proteomes" id="UP000094285"/>
    </source>
</evidence>
<dbReference type="OrthoDB" id="10628824at2759"/>
<dbReference type="AlphaFoldDB" id="A0A1E4SPZ5"/>
<feature type="non-terminal residue" evidence="2">
    <location>
        <position position="1"/>
    </location>
</feature>
<gene>
    <name evidence="2" type="ORF">CANTADRAFT_45801</name>
</gene>
<dbReference type="EMBL" id="KV453909">
    <property type="protein sequence ID" value="ODV81569.1"/>
    <property type="molecule type" value="Genomic_DNA"/>
</dbReference>
<keyword evidence="1" id="KW-0812">Transmembrane</keyword>
<keyword evidence="1" id="KW-0472">Membrane</keyword>
<evidence type="ECO:0000313" key="2">
    <source>
        <dbReference type="EMBL" id="ODV81569.1"/>
    </source>
</evidence>
<protein>
    <submittedName>
        <fullName evidence="2">Uncharacterized protein</fullName>
    </submittedName>
</protein>
<feature type="transmembrane region" description="Helical" evidence="1">
    <location>
        <begin position="7"/>
        <end position="28"/>
    </location>
</feature>
<keyword evidence="3" id="KW-1185">Reference proteome</keyword>
<dbReference type="GeneID" id="30983384"/>
<dbReference type="Proteomes" id="UP000094285">
    <property type="component" value="Unassembled WGS sequence"/>
</dbReference>
<proteinExistence type="predicted"/>
<dbReference type="RefSeq" id="XP_020066691.1">
    <property type="nucleotide sequence ID" value="XM_020209248.1"/>
</dbReference>
<evidence type="ECO:0000256" key="1">
    <source>
        <dbReference type="SAM" id="Phobius"/>
    </source>
</evidence>
<reference evidence="3" key="1">
    <citation type="submission" date="2016-05" db="EMBL/GenBank/DDBJ databases">
        <title>Comparative genomics of biotechnologically important yeasts.</title>
        <authorList>
            <consortium name="DOE Joint Genome Institute"/>
            <person name="Riley R."/>
            <person name="Haridas S."/>
            <person name="Wolfe K.H."/>
            <person name="Lopes M.R."/>
            <person name="Hittinger C.T."/>
            <person name="Goker M."/>
            <person name="Salamov A."/>
            <person name="Wisecaver J."/>
            <person name="Long T.M."/>
            <person name="Aerts A.L."/>
            <person name="Barry K."/>
            <person name="Choi C."/>
            <person name="Clum A."/>
            <person name="Coughlan A.Y."/>
            <person name="Deshpande S."/>
            <person name="Douglass A.P."/>
            <person name="Hanson S.J."/>
            <person name="Klenk H.-P."/>
            <person name="Labutti K."/>
            <person name="Lapidus A."/>
            <person name="Lindquist E."/>
            <person name="Lipzen A."/>
            <person name="Meier-Kolthoff J.P."/>
            <person name="Ohm R.A."/>
            <person name="Otillar R.P."/>
            <person name="Pangilinan J."/>
            <person name="Peng Y."/>
            <person name="Rokas A."/>
            <person name="Rosa C.A."/>
            <person name="Scheuner C."/>
            <person name="Sibirny A.A."/>
            <person name="Slot J.C."/>
            <person name="Stielow J.B."/>
            <person name="Sun H."/>
            <person name="Kurtzman C.P."/>
            <person name="Blackwell M."/>
            <person name="Grigoriev I.V."/>
            <person name="Jeffries T.W."/>
        </authorList>
    </citation>
    <scope>NUCLEOTIDE SEQUENCE [LARGE SCALE GENOMIC DNA]</scope>
    <source>
        <strain evidence="3">NRRL Y-17324</strain>
    </source>
</reference>
<organism evidence="2 3">
    <name type="scientific">Suhomyces tanzawaensis NRRL Y-17324</name>
    <dbReference type="NCBI Taxonomy" id="984487"/>
    <lineage>
        <taxon>Eukaryota</taxon>
        <taxon>Fungi</taxon>
        <taxon>Dikarya</taxon>
        <taxon>Ascomycota</taxon>
        <taxon>Saccharomycotina</taxon>
        <taxon>Pichiomycetes</taxon>
        <taxon>Debaryomycetaceae</taxon>
        <taxon>Suhomyces</taxon>
    </lineage>
</organism>
<sequence>LRIALYFSNLLFISISIDLNLLICSFFSSNSVWILSNSLSCSLRVSSKVDKFESTSFKASLFSANWPCINFNSCWADTSSSADCSMVLVYRLMSFSNFLIAIRSPAVFSVMISIFCLIESTLEF</sequence>
<feature type="transmembrane region" description="Helical" evidence="1">
    <location>
        <begin position="95"/>
        <end position="118"/>
    </location>
</feature>
<keyword evidence="1" id="KW-1133">Transmembrane helix</keyword>
<accession>A0A1E4SPZ5</accession>